<dbReference type="EMBL" id="CATQJA010000001">
    <property type="protein sequence ID" value="CAJ0557280.1"/>
    <property type="molecule type" value="Genomic_DNA"/>
</dbReference>
<reference evidence="1" key="1">
    <citation type="submission" date="2023-06" db="EMBL/GenBank/DDBJ databases">
        <authorList>
            <person name="Delattre M."/>
        </authorList>
    </citation>
    <scope>NUCLEOTIDE SEQUENCE</scope>
    <source>
        <strain evidence="1">AF72</strain>
    </source>
</reference>
<sequence>MVVAHRRRCSDRRKLGLIASRRPHQRDTIIGEWIQRLPAREVEDSLGHHPAVAACVQYSVSPILIGEKAVTAASRTEGGMVGHAEEQLVAHVNHYKGSIWAQGNFNCGSVAALSLLWEGRQKALRALRRH</sequence>
<gene>
    <name evidence="1" type="ORF">MSPICULIGERA_LOCUS38</name>
</gene>
<organism evidence="1 2">
    <name type="scientific">Mesorhabditis spiculigera</name>
    <dbReference type="NCBI Taxonomy" id="96644"/>
    <lineage>
        <taxon>Eukaryota</taxon>
        <taxon>Metazoa</taxon>
        <taxon>Ecdysozoa</taxon>
        <taxon>Nematoda</taxon>
        <taxon>Chromadorea</taxon>
        <taxon>Rhabditida</taxon>
        <taxon>Rhabditina</taxon>
        <taxon>Rhabditomorpha</taxon>
        <taxon>Rhabditoidea</taxon>
        <taxon>Rhabditidae</taxon>
        <taxon>Mesorhabditinae</taxon>
        <taxon>Mesorhabditis</taxon>
    </lineage>
</organism>
<comment type="caution">
    <text evidence="1">The sequence shown here is derived from an EMBL/GenBank/DDBJ whole genome shotgun (WGS) entry which is preliminary data.</text>
</comment>
<dbReference type="AlphaFoldDB" id="A0AA36C3E8"/>
<dbReference type="Proteomes" id="UP001177023">
    <property type="component" value="Unassembled WGS sequence"/>
</dbReference>
<protein>
    <submittedName>
        <fullName evidence="1">Uncharacterized protein</fullName>
    </submittedName>
</protein>
<accession>A0AA36C3E8</accession>
<keyword evidence="2" id="KW-1185">Reference proteome</keyword>
<feature type="non-terminal residue" evidence="1">
    <location>
        <position position="130"/>
    </location>
</feature>
<evidence type="ECO:0000313" key="1">
    <source>
        <dbReference type="EMBL" id="CAJ0557280.1"/>
    </source>
</evidence>
<name>A0AA36C3E8_9BILA</name>
<proteinExistence type="predicted"/>
<evidence type="ECO:0000313" key="2">
    <source>
        <dbReference type="Proteomes" id="UP001177023"/>
    </source>
</evidence>